<reference evidence="2 3" key="1">
    <citation type="submission" date="2018-03" db="EMBL/GenBank/DDBJ databases">
        <title>Marinobacter brunus sp. nov., a marine bacterium of Gamma-proteobacteria isolated from the surface seawater of the South China Sea.</title>
        <authorList>
            <person name="Cheng H."/>
            <person name="Wu Y.-H."/>
            <person name="Xamxidin M."/>
            <person name="Xu X.-W."/>
        </authorList>
    </citation>
    <scope>NUCLEOTIDE SEQUENCE [LARGE SCALE GENOMIC DNA]</scope>
    <source>
        <strain evidence="2 3">JCM 30472</strain>
    </source>
</reference>
<gene>
    <name evidence="2" type="ORF">C7H08_12045</name>
</gene>
<comment type="caution">
    <text evidence="2">The sequence shown here is derived from an EMBL/GenBank/DDBJ whole genome shotgun (WGS) entry which is preliminary data.</text>
</comment>
<sequence>MSSSPIAIPVPLTRVAGADQLRTAERGASATTLEEPASDPAVDDPEELAEPPSEPPPPQPVRTIPKKNAAVHAFDILMTRFISFLHQFVVDFVKFYKIWTTYDANSVIFRE</sequence>
<name>A0A2T1KBW2_9GAMM</name>
<dbReference type="AlphaFoldDB" id="A0A2T1KBW2"/>
<proteinExistence type="predicted"/>
<accession>A0A2T1KBW2</accession>
<dbReference type="EMBL" id="PXNN01000014">
    <property type="protein sequence ID" value="PSF07621.1"/>
    <property type="molecule type" value="Genomic_DNA"/>
</dbReference>
<evidence type="ECO:0000313" key="2">
    <source>
        <dbReference type="EMBL" id="PSF07621.1"/>
    </source>
</evidence>
<organism evidence="2 3">
    <name type="scientific">Marinobacter halophilus</name>
    <dbReference type="NCBI Taxonomy" id="1323740"/>
    <lineage>
        <taxon>Bacteria</taxon>
        <taxon>Pseudomonadati</taxon>
        <taxon>Pseudomonadota</taxon>
        <taxon>Gammaproteobacteria</taxon>
        <taxon>Pseudomonadales</taxon>
        <taxon>Marinobacteraceae</taxon>
        <taxon>Marinobacter</taxon>
    </lineage>
</organism>
<keyword evidence="3" id="KW-1185">Reference proteome</keyword>
<evidence type="ECO:0000256" key="1">
    <source>
        <dbReference type="SAM" id="MobiDB-lite"/>
    </source>
</evidence>
<dbReference type="Proteomes" id="UP000238385">
    <property type="component" value="Unassembled WGS sequence"/>
</dbReference>
<feature type="region of interest" description="Disordered" evidence="1">
    <location>
        <begin position="24"/>
        <end position="64"/>
    </location>
</feature>
<protein>
    <submittedName>
        <fullName evidence="2">Uncharacterized protein</fullName>
    </submittedName>
</protein>
<evidence type="ECO:0000313" key="3">
    <source>
        <dbReference type="Proteomes" id="UP000238385"/>
    </source>
</evidence>